<dbReference type="PANTHER" id="PTHR13817">
    <property type="entry name" value="TITIN"/>
    <property type="match status" value="1"/>
</dbReference>
<evidence type="ECO:0000256" key="1">
    <source>
        <dbReference type="ARBA" id="ARBA00022737"/>
    </source>
</evidence>
<keyword evidence="4" id="KW-0472">Membrane</keyword>
<dbReference type="CDD" id="cd00096">
    <property type="entry name" value="Ig"/>
    <property type="match status" value="1"/>
</dbReference>
<dbReference type="Pfam" id="PF13927">
    <property type="entry name" value="Ig_3"/>
    <property type="match status" value="1"/>
</dbReference>
<dbReference type="InterPro" id="IPR013783">
    <property type="entry name" value="Ig-like_fold"/>
</dbReference>
<dbReference type="PROSITE" id="PS50835">
    <property type="entry name" value="IG_LIKE"/>
    <property type="match status" value="2"/>
</dbReference>
<evidence type="ECO:0000256" key="5">
    <source>
        <dbReference type="SAM" id="SignalP"/>
    </source>
</evidence>
<dbReference type="AlphaFoldDB" id="A0A336L454"/>
<keyword evidence="4" id="KW-0812">Transmembrane</keyword>
<evidence type="ECO:0000256" key="2">
    <source>
        <dbReference type="ARBA" id="ARBA00038352"/>
    </source>
</evidence>
<evidence type="ECO:0000259" key="6">
    <source>
        <dbReference type="PROSITE" id="PS50835"/>
    </source>
</evidence>
<dbReference type="InterPro" id="IPR003598">
    <property type="entry name" value="Ig_sub2"/>
</dbReference>
<dbReference type="InterPro" id="IPR050964">
    <property type="entry name" value="Striated_Muscle_Regulatory"/>
</dbReference>
<feature type="chain" id="PRO_5036328580" evidence="5">
    <location>
        <begin position="23"/>
        <end position="283"/>
    </location>
</feature>
<dbReference type="EMBL" id="UFQT01001523">
    <property type="protein sequence ID" value="SSX30913.1"/>
    <property type="molecule type" value="Genomic_DNA"/>
</dbReference>
<keyword evidence="1" id="KW-0677">Repeat</keyword>
<protein>
    <submittedName>
        <fullName evidence="7">CSON003047 protein</fullName>
    </submittedName>
</protein>
<dbReference type="InterPro" id="IPR036179">
    <property type="entry name" value="Ig-like_dom_sf"/>
</dbReference>
<dbReference type="Pfam" id="PF07679">
    <property type="entry name" value="I-set"/>
    <property type="match status" value="1"/>
</dbReference>
<dbReference type="GO" id="GO:0031430">
    <property type="term" value="C:M band"/>
    <property type="evidence" value="ECO:0007669"/>
    <property type="project" value="TreeGrafter"/>
</dbReference>
<dbReference type="PANTHER" id="PTHR13817:SF49">
    <property type="entry name" value="MYOSIN-BINDING PROTEIN H"/>
    <property type="match status" value="1"/>
</dbReference>
<dbReference type="InterPro" id="IPR013098">
    <property type="entry name" value="Ig_I-set"/>
</dbReference>
<keyword evidence="4" id="KW-1133">Transmembrane helix</keyword>
<gene>
    <name evidence="7" type="primary">CSON003047</name>
</gene>
<reference evidence="8" key="2">
    <citation type="submission" date="2018-07" db="EMBL/GenBank/DDBJ databases">
        <authorList>
            <person name="Quirk P.G."/>
            <person name="Krulwich T.A."/>
        </authorList>
    </citation>
    <scope>NUCLEOTIDE SEQUENCE</scope>
</reference>
<feature type="signal peptide" evidence="5">
    <location>
        <begin position="1"/>
        <end position="22"/>
    </location>
</feature>
<keyword evidence="5" id="KW-0732">Signal</keyword>
<reference evidence="7" key="1">
    <citation type="submission" date="2018-04" db="EMBL/GenBank/DDBJ databases">
        <authorList>
            <person name="Go L.Y."/>
            <person name="Mitchell J.A."/>
        </authorList>
    </citation>
    <scope>NUCLEOTIDE SEQUENCE</scope>
    <source>
        <tissue evidence="7">Whole organism</tissue>
    </source>
</reference>
<dbReference type="VEuPathDB" id="VectorBase:CSON003047"/>
<dbReference type="InterPro" id="IPR007110">
    <property type="entry name" value="Ig-like_dom"/>
</dbReference>
<dbReference type="SMART" id="SM00409">
    <property type="entry name" value="IG"/>
    <property type="match status" value="2"/>
</dbReference>
<accession>A0A336L454</accession>
<feature type="domain" description="Ig-like" evidence="6">
    <location>
        <begin position="132"/>
        <end position="209"/>
    </location>
</feature>
<feature type="transmembrane region" description="Helical" evidence="4">
    <location>
        <begin position="232"/>
        <end position="253"/>
    </location>
</feature>
<evidence type="ECO:0000256" key="3">
    <source>
        <dbReference type="SAM" id="MobiDB-lite"/>
    </source>
</evidence>
<evidence type="ECO:0000313" key="8">
    <source>
        <dbReference type="EMBL" id="SSX30913.1"/>
    </source>
</evidence>
<dbReference type="OMA" id="VEHEMKF"/>
<evidence type="ECO:0000313" key="7">
    <source>
        <dbReference type="EMBL" id="SSX11345.1"/>
    </source>
</evidence>
<feature type="domain" description="Ig-like" evidence="6">
    <location>
        <begin position="45"/>
        <end position="105"/>
    </location>
</feature>
<dbReference type="SMART" id="SM00408">
    <property type="entry name" value="IGc2"/>
    <property type="match status" value="2"/>
</dbReference>
<proteinExistence type="inferred from homology"/>
<dbReference type="EMBL" id="UFQS01001523">
    <property type="protein sequence ID" value="SSX11345.1"/>
    <property type="molecule type" value="Genomic_DNA"/>
</dbReference>
<dbReference type="SUPFAM" id="SSF48726">
    <property type="entry name" value="Immunoglobulin"/>
    <property type="match status" value="2"/>
</dbReference>
<dbReference type="GO" id="GO:0045214">
    <property type="term" value="P:sarcomere organization"/>
    <property type="evidence" value="ECO:0007669"/>
    <property type="project" value="TreeGrafter"/>
</dbReference>
<organism evidence="7">
    <name type="scientific">Culicoides sonorensis</name>
    <name type="common">Biting midge</name>
    <dbReference type="NCBI Taxonomy" id="179676"/>
    <lineage>
        <taxon>Eukaryota</taxon>
        <taxon>Metazoa</taxon>
        <taxon>Ecdysozoa</taxon>
        <taxon>Arthropoda</taxon>
        <taxon>Hexapoda</taxon>
        <taxon>Insecta</taxon>
        <taxon>Pterygota</taxon>
        <taxon>Neoptera</taxon>
        <taxon>Endopterygota</taxon>
        <taxon>Diptera</taxon>
        <taxon>Nematocera</taxon>
        <taxon>Chironomoidea</taxon>
        <taxon>Ceratopogonidae</taxon>
        <taxon>Ceratopogoninae</taxon>
        <taxon>Culicoides</taxon>
        <taxon>Monoculicoides</taxon>
    </lineage>
</organism>
<evidence type="ECO:0000256" key="4">
    <source>
        <dbReference type="SAM" id="Phobius"/>
    </source>
</evidence>
<sequence length="283" mass="31922">MTMNYMNLVLISVILGISAVHCLELKGEYDQKGIYKVYNIKTPFSLKCTADELVEIAWFKNDSEIKANDHYQIEATKDKKAKTTTSILSIQKPLNDDGGDYYCRVVKQDKSQKFMVIGNVAVKLPAHFAVVEGEKLKLHCIAVGYKPTINWILPDNVTIEDGAIESDDSRISVESEGDIEGNVLVIDPADRKDRGEYICEGRSADETLFRDINDGKRVVTKSYVRVKDKLAALWPFIGICSEVFLLCAIIVIYEKRHAKNAELDDSDTEQSPEQKKGDVRHRK</sequence>
<feature type="region of interest" description="Disordered" evidence="3">
    <location>
        <begin position="261"/>
        <end position="283"/>
    </location>
</feature>
<comment type="similarity">
    <text evidence="2">Belongs to the immunoglobulin superfamily. MyBP family.</text>
</comment>
<dbReference type="InterPro" id="IPR003599">
    <property type="entry name" value="Ig_sub"/>
</dbReference>
<name>A0A336L454_CULSO</name>
<dbReference type="Gene3D" id="2.60.40.10">
    <property type="entry name" value="Immunoglobulins"/>
    <property type="match status" value="2"/>
</dbReference>